<dbReference type="InterPro" id="IPR028910">
    <property type="entry name" value="Tox-PL-2_dom"/>
</dbReference>
<dbReference type="Gene3D" id="2.180.10.10">
    <property type="entry name" value="RHS repeat-associated core"/>
    <property type="match status" value="1"/>
</dbReference>
<evidence type="ECO:0000259" key="2">
    <source>
        <dbReference type="Pfam" id="PF15643"/>
    </source>
</evidence>
<dbReference type="Proteomes" id="UP001168528">
    <property type="component" value="Unassembled WGS sequence"/>
</dbReference>
<accession>A0ABT8RFF1</accession>
<protein>
    <submittedName>
        <fullName evidence="3">Papain fold toxin domain-containing protein</fullName>
    </submittedName>
</protein>
<reference evidence="3" key="1">
    <citation type="submission" date="2023-07" db="EMBL/GenBank/DDBJ databases">
        <title>The genome sequence of Rhodocytophaga aerolata KACC 12507.</title>
        <authorList>
            <person name="Zhang X."/>
        </authorList>
    </citation>
    <scope>NUCLEOTIDE SEQUENCE</scope>
    <source>
        <strain evidence="3">KACC 12507</strain>
    </source>
</reference>
<feature type="region of interest" description="Disordered" evidence="1">
    <location>
        <begin position="82"/>
        <end position="125"/>
    </location>
</feature>
<dbReference type="EMBL" id="JAUKPO010000037">
    <property type="protein sequence ID" value="MDO1450832.1"/>
    <property type="molecule type" value="Genomic_DNA"/>
</dbReference>
<name>A0ABT8RFF1_9BACT</name>
<dbReference type="PANTHER" id="PTHR32305:SF15">
    <property type="entry name" value="PROTEIN RHSA-RELATED"/>
    <property type="match status" value="1"/>
</dbReference>
<organism evidence="3 4">
    <name type="scientific">Rhodocytophaga aerolata</name>
    <dbReference type="NCBI Taxonomy" id="455078"/>
    <lineage>
        <taxon>Bacteria</taxon>
        <taxon>Pseudomonadati</taxon>
        <taxon>Bacteroidota</taxon>
        <taxon>Cytophagia</taxon>
        <taxon>Cytophagales</taxon>
        <taxon>Rhodocytophagaceae</taxon>
        <taxon>Rhodocytophaga</taxon>
    </lineage>
</organism>
<proteinExistence type="predicted"/>
<comment type="caution">
    <text evidence="3">The sequence shown here is derived from an EMBL/GenBank/DDBJ whole genome shotgun (WGS) entry which is preliminary data.</text>
</comment>
<keyword evidence="4" id="KW-1185">Reference proteome</keyword>
<sequence length="342" mass="37308">MVQENHYDPFGLNLAGIEKRGAPDDKHKFLSQEQLEEFGLGWVQTAFRSYDPQVGRFHQVDLLTVIIPSINPYQYAYNNPSTLADPSGLLPEDNDPSSRDPGGSSEDPGNGGGGDDSKKKKQQAAPAEPAFYEDAYWVEDGPGHQKMKKALEFFPPTAAVNAVSKYSTGHSVFDENDKADGLDYALDWLDIVPEVGTGVKMSIKIGAQYAIKTAPAWTTAIIVAMAKQGGKQTAQQIAAAVAKKYAKEFQCKLCAEAIVNALKKAGIKGQIIDITTPIHGKRGGYSIHSDRLGKNIATNGTHRAVLIDGKIYDNFNTDGIDYDTWIKDLYSPFGYKVDVTPF</sequence>
<feature type="domain" description="Tox-PL-2" evidence="2">
    <location>
        <begin position="235"/>
        <end position="329"/>
    </location>
</feature>
<evidence type="ECO:0000313" key="4">
    <source>
        <dbReference type="Proteomes" id="UP001168528"/>
    </source>
</evidence>
<dbReference type="InterPro" id="IPR050708">
    <property type="entry name" value="T6SS_VgrG/RHS"/>
</dbReference>
<dbReference type="RefSeq" id="WP_302041668.1">
    <property type="nucleotide sequence ID" value="NZ_JAUKPO010000037.1"/>
</dbReference>
<dbReference type="Pfam" id="PF15643">
    <property type="entry name" value="Tox-PL-2"/>
    <property type="match status" value="1"/>
</dbReference>
<dbReference type="NCBIfam" id="TIGR03696">
    <property type="entry name" value="Rhs_assc_core"/>
    <property type="match status" value="1"/>
</dbReference>
<evidence type="ECO:0000313" key="3">
    <source>
        <dbReference type="EMBL" id="MDO1450832.1"/>
    </source>
</evidence>
<gene>
    <name evidence="3" type="ORF">Q0590_31450</name>
</gene>
<dbReference type="InterPro" id="IPR022385">
    <property type="entry name" value="Rhs_assc_core"/>
</dbReference>
<evidence type="ECO:0000256" key="1">
    <source>
        <dbReference type="SAM" id="MobiDB-lite"/>
    </source>
</evidence>
<dbReference type="PANTHER" id="PTHR32305">
    <property type="match status" value="1"/>
</dbReference>